<dbReference type="WBParaSite" id="DME_0000946501-mRNA-1">
    <property type="protein sequence ID" value="DME_0000946501-mRNA-1"/>
    <property type="gene ID" value="DME_0000946501"/>
</dbReference>
<protein>
    <submittedName>
        <fullName evidence="1 4">Uncharacterized protein</fullName>
    </submittedName>
</protein>
<reference evidence="4" key="1">
    <citation type="submission" date="2017-02" db="UniProtKB">
        <authorList>
            <consortium name="WormBaseParasite"/>
        </authorList>
    </citation>
    <scope>IDENTIFICATION</scope>
</reference>
<evidence type="ECO:0000313" key="2">
    <source>
        <dbReference type="Proteomes" id="UP000038040"/>
    </source>
</evidence>
<dbReference type="PANTHER" id="PTHR31895">
    <property type="entry name" value="PROTEIN CBG03177-RELATED"/>
    <property type="match status" value="1"/>
</dbReference>
<accession>A0A0N4UNI3</accession>
<dbReference type="AlphaFoldDB" id="A0A0N4UNI3"/>
<organism evidence="2 4">
    <name type="scientific">Dracunculus medinensis</name>
    <name type="common">Guinea worm</name>
    <dbReference type="NCBI Taxonomy" id="318479"/>
    <lineage>
        <taxon>Eukaryota</taxon>
        <taxon>Metazoa</taxon>
        <taxon>Ecdysozoa</taxon>
        <taxon>Nematoda</taxon>
        <taxon>Chromadorea</taxon>
        <taxon>Rhabditida</taxon>
        <taxon>Spirurina</taxon>
        <taxon>Dracunculoidea</taxon>
        <taxon>Dracunculidae</taxon>
        <taxon>Dracunculus</taxon>
    </lineage>
</organism>
<gene>
    <name evidence="1" type="ORF">DME_LOCUS3165</name>
</gene>
<proteinExistence type="predicted"/>
<dbReference type="PANTHER" id="PTHR31895:SF21">
    <property type="entry name" value="PRION-LIKE-(Q_N-RICH)-DOMAIN-BEARING PROTEIN"/>
    <property type="match status" value="1"/>
</dbReference>
<evidence type="ECO:0000313" key="4">
    <source>
        <dbReference type="WBParaSite" id="DME_0000946501-mRNA-1"/>
    </source>
</evidence>
<keyword evidence="3" id="KW-1185">Reference proteome</keyword>
<dbReference type="OrthoDB" id="5847509at2759"/>
<dbReference type="Proteomes" id="UP000274756">
    <property type="component" value="Unassembled WGS sequence"/>
</dbReference>
<dbReference type="STRING" id="318479.A0A0N4UNI3"/>
<dbReference type="EMBL" id="UYYG01000110">
    <property type="protein sequence ID" value="VDN53192.1"/>
    <property type="molecule type" value="Genomic_DNA"/>
</dbReference>
<sequence>MAQLKTKDLVRAKRQYNQCCNALCLCISVQNRGCNCYWGGGGRPQPRPIYGTGPVYGPRQIFAPNPCQMESCDFSGPTMQNAPIQQFQPTFSPTNYLVPTQQSSGCMQACMPSCQPQCIQRIGDGAAPIPQSQFNPIAPIAQQKPICLILCLPACGSQCAQQTAMPNPIYPSIPPYTTPFPFYPTTPVPILTSPQTPIQVLQPTAIVICAPACMPSCTAQCIQNQPTPITRPNEIQIDLPESIKQQPNCMNVCQESCIQQCVGQNYPLNQCTPACISTCTQTCSSAPIPLQYPPSQAYTQAPYQPLPYSQDLQYNPIENIPCQMTAQGGCSCPVGFAICVSGTAQQCCRKK</sequence>
<evidence type="ECO:0000313" key="1">
    <source>
        <dbReference type="EMBL" id="VDN53192.1"/>
    </source>
</evidence>
<dbReference type="Proteomes" id="UP000038040">
    <property type="component" value="Unplaced"/>
</dbReference>
<evidence type="ECO:0000313" key="3">
    <source>
        <dbReference type="Proteomes" id="UP000274756"/>
    </source>
</evidence>
<reference evidence="1 3" key="2">
    <citation type="submission" date="2018-11" db="EMBL/GenBank/DDBJ databases">
        <authorList>
            <consortium name="Pathogen Informatics"/>
        </authorList>
    </citation>
    <scope>NUCLEOTIDE SEQUENCE [LARGE SCALE GENOMIC DNA]</scope>
</reference>
<name>A0A0N4UNI3_DRAME</name>